<sequence>MRTSGTDVAPEEGTQSSTERDLIGLVRRLLRESPDAETAVSSLAINFEGEADSDQQEGRLPGNAICFAKSFAHLPAADFGEVKSHYEDLSGAGFESAAKTLKGHAAADDNHAFLVCIEADAFGGPPAEDRL</sequence>
<evidence type="ECO:0000256" key="1">
    <source>
        <dbReference type="SAM" id="MobiDB-lite"/>
    </source>
</evidence>
<reference evidence="2" key="1">
    <citation type="submission" date="2021-01" db="EMBL/GenBank/DDBJ databases">
        <authorList>
            <person name="Corre E."/>
            <person name="Pelletier E."/>
            <person name="Niang G."/>
            <person name="Scheremetjew M."/>
            <person name="Finn R."/>
            <person name="Kale V."/>
            <person name="Holt S."/>
            <person name="Cochrane G."/>
            <person name="Meng A."/>
            <person name="Brown T."/>
            <person name="Cohen L."/>
        </authorList>
    </citation>
    <scope>NUCLEOTIDE SEQUENCE</scope>
    <source>
        <strain evidence="2">Isolate 1302-5</strain>
    </source>
</reference>
<organism evidence="2">
    <name type="scientific">Odontella aurita</name>
    <dbReference type="NCBI Taxonomy" id="265563"/>
    <lineage>
        <taxon>Eukaryota</taxon>
        <taxon>Sar</taxon>
        <taxon>Stramenopiles</taxon>
        <taxon>Ochrophyta</taxon>
        <taxon>Bacillariophyta</taxon>
        <taxon>Mediophyceae</taxon>
        <taxon>Biddulphiophycidae</taxon>
        <taxon>Eupodiscales</taxon>
        <taxon>Odontellaceae</taxon>
        <taxon>Odontella</taxon>
    </lineage>
</organism>
<dbReference type="AlphaFoldDB" id="A0A7S4KBS5"/>
<proteinExistence type="predicted"/>
<feature type="region of interest" description="Disordered" evidence="1">
    <location>
        <begin position="1"/>
        <end position="21"/>
    </location>
</feature>
<dbReference type="EMBL" id="HBKQ01062385">
    <property type="protein sequence ID" value="CAE2289889.1"/>
    <property type="molecule type" value="Transcribed_RNA"/>
</dbReference>
<evidence type="ECO:0000313" key="2">
    <source>
        <dbReference type="EMBL" id="CAE2289889.1"/>
    </source>
</evidence>
<name>A0A7S4KBS5_9STRA</name>
<protein>
    <submittedName>
        <fullName evidence="2">Uncharacterized protein</fullName>
    </submittedName>
</protein>
<gene>
    <name evidence="2" type="ORF">OAUR00152_LOCUS42531</name>
</gene>
<accession>A0A7S4KBS5</accession>